<evidence type="ECO:0000256" key="2">
    <source>
        <dbReference type="SAM" id="Phobius"/>
    </source>
</evidence>
<keyword evidence="2" id="KW-1133">Transmembrane helix</keyword>
<gene>
    <name evidence="3" type="ORF">BE08_09855</name>
</gene>
<dbReference type="EMBL" id="JELY01003309">
    <property type="protein sequence ID" value="KYF49880.1"/>
    <property type="molecule type" value="Genomic_DNA"/>
</dbReference>
<keyword evidence="2" id="KW-0812">Transmembrane</keyword>
<name>A0A150P367_SORCE</name>
<reference evidence="3 4" key="1">
    <citation type="submission" date="2014-02" db="EMBL/GenBank/DDBJ databases">
        <title>The small core and large imbalanced accessory genome model reveals a collaborative survival strategy of Sorangium cellulosum strains in nature.</title>
        <authorList>
            <person name="Han K."/>
            <person name="Peng R."/>
            <person name="Blom J."/>
            <person name="Li Y.-Z."/>
        </authorList>
    </citation>
    <scope>NUCLEOTIDE SEQUENCE [LARGE SCALE GENOMIC DNA]</scope>
    <source>
        <strain evidence="3 4">So0157-25</strain>
    </source>
</reference>
<feature type="transmembrane region" description="Helical" evidence="2">
    <location>
        <begin position="64"/>
        <end position="82"/>
    </location>
</feature>
<evidence type="ECO:0000313" key="3">
    <source>
        <dbReference type="EMBL" id="KYF49880.1"/>
    </source>
</evidence>
<sequence>MTTIGNDQYTSGEYKNGIYEGGSHESGSQESGSQQAQGGDGGMSLDMLLKFARDVHGKVKDVPYIVPIAIGGAAFAIGVLASSKILRQLTLLAGGYAVKYAIQNAPKDQILDFAKRVVTDSFRASSRA</sequence>
<feature type="region of interest" description="Disordered" evidence="1">
    <location>
        <begin position="15"/>
        <end position="41"/>
    </location>
</feature>
<evidence type="ECO:0000313" key="4">
    <source>
        <dbReference type="Proteomes" id="UP000075420"/>
    </source>
</evidence>
<protein>
    <submittedName>
        <fullName evidence="3">Uncharacterized protein</fullName>
    </submittedName>
</protein>
<dbReference type="Proteomes" id="UP000075420">
    <property type="component" value="Unassembled WGS sequence"/>
</dbReference>
<feature type="compositionally biased region" description="Low complexity" evidence="1">
    <location>
        <begin position="25"/>
        <end position="41"/>
    </location>
</feature>
<proteinExistence type="predicted"/>
<keyword evidence="2" id="KW-0472">Membrane</keyword>
<accession>A0A150P367</accession>
<evidence type="ECO:0000256" key="1">
    <source>
        <dbReference type="SAM" id="MobiDB-lite"/>
    </source>
</evidence>
<comment type="caution">
    <text evidence="3">The sequence shown here is derived from an EMBL/GenBank/DDBJ whole genome shotgun (WGS) entry which is preliminary data.</text>
</comment>
<organism evidence="3 4">
    <name type="scientific">Sorangium cellulosum</name>
    <name type="common">Polyangium cellulosum</name>
    <dbReference type="NCBI Taxonomy" id="56"/>
    <lineage>
        <taxon>Bacteria</taxon>
        <taxon>Pseudomonadati</taxon>
        <taxon>Myxococcota</taxon>
        <taxon>Polyangia</taxon>
        <taxon>Polyangiales</taxon>
        <taxon>Polyangiaceae</taxon>
        <taxon>Sorangium</taxon>
    </lineage>
</organism>
<dbReference type="AlphaFoldDB" id="A0A150P367"/>